<comment type="subcellular location">
    <subcellularLocation>
        <location evidence="1">Cell membrane</location>
        <topology evidence="1">Multi-pass membrane protein</topology>
    </subcellularLocation>
</comment>
<dbReference type="PANTHER" id="PTHR23534:SF1">
    <property type="entry name" value="MAJOR FACILITATOR SUPERFAMILY PROTEIN"/>
    <property type="match status" value="1"/>
</dbReference>
<dbReference type="AlphaFoldDB" id="A0A366M0Z9"/>
<name>A0A366M0Z9_9ACTN</name>
<keyword evidence="4 5" id="KW-0472">Membrane</keyword>
<dbReference type="InterPro" id="IPR036259">
    <property type="entry name" value="MFS_trans_sf"/>
</dbReference>
<feature type="transmembrane region" description="Helical" evidence="5">
    <location>
        <begin position="251"/>
        <end position="277"/>
    </location>
</feature>
<dbReference type="Gene3D" id="1.20.1250.20">
    <property type="entry name" value="MFS general substrate transporter like domains"/>
    <property type="match status" value="2"/>
</dbReference>
<dbReference type="OrthoDB" id="9776171at2"/>
<dbReference type="GO" id="GO:0005886">
    <property type="term" value="C:plasma membrane"/>
    <property type="evidence" value="ECO:0007669"/>
    <property type="project" value="UniProtKB-SubCell"/>
</dbReference>
<dbReference type="Pfam" id="PF07690">
    <property type="entry name" value="MFS_1"/>
    <property type="match status" value="2"/>
</dbReference>
<evidence type="ECO:0000256" key="5">
    <source>
        <dbReference type="SAM" id="Phobius"/>
    </source>
</evidence>
<sequence length="407" mass="40040">MTAAQIVGGVGVALGLALSAWVVYKLSGSEPISGLAGTASVLGAALLAVPAAKAANTGGRRRGLALAYGCAAAGCLIAVAAIAGSSWPGLLCGLVLMGGGSAGNLAARYSATDLSPPGHAARHLSLVVWSATIGSVLGPNLAEPAEAFGPPLGLHPWTGPFLLAAASFAVSLAVVSLGLRPDPLLLARRLATAAGPAAPAEGRERTMRAAWQAIRASGAARRALTAIAVTHTAMVSIMSMTPVHLDHGGAGISVIGLVLSLHIAGMYALSPLVGWLADRIGRPAVLLIGMGVLLAAAALSGTAGEHDIAQITAGLVLLGVGWSCGLVAGSALLTESVPIERRPAVQGLSDLLMNVCGAAGTVLAGAIVGGLSYGALGLTTGIMVTLCAIPLAGMLTSRPPASENRPG</sequence>
<feature type="transmembrane region" description="Helical" evidence="5">
    <location>
        <begin position="284"/>
        <end position="302"/>
    </location>
</feature>
<organism evidence="7 8">
    <name type="scientific">Spongiactinospora rosea</name>
    <dbReference type="NCBI Taxonomy" id="2248750"/>
    <lineage>
        <taxon>Bacteria</taxon>
        <taxon>Bacillati</taxon>
        <taxon>Actinomycetota</taxon>
        <taxon>Actinomycetes</taxon>
        <taxon>Streptosporangiales</taxon>
        <taxon>Streptosporangiaceae</taxon>
        <taxon>Spongiactinospora</taxon>
    </lineage>
</organism>
<feature type="transmembrane region" description="Helical" evidence="5">
    <location>
        <begin position="35"/>
        <end position="52"/>
    </location>
</feature>
<evidence type="ECO:0000256" key="1">
    <source>
        <dbReference type="ARBA" id="ARBA00004651"/>
    </source>
</evidence>
<keyword evidence="3 5" id="KW-1133">Transmembrane helix</keyword>
<evidence type="ECO:0000313" key="8">
    <source>
        <dbReference type="Proteomes" id="UP000253303"/>
    </source>
</evidence>
<evidence type="ECO:0000256" key="4">
    <source>
        <dbReference type="ARBA" id="ARBA00023136"/>
    </source>
</evidence>
<proteinExistence type="predicted"/>
<dbReference type="GO" id="GO:0022857">
    <property type="term" value="F:transmembrane transporter activity"/>
    <property type="evidence" value="ECO:0007669"/>
    <property type="project" value="InterPro"/>
</dbReference>
<dbReference type="InterPro" id="IPR011701">
    <property type="entry name" value="MFS"/>
</dbReference>
<dbReference type="InterPro" id="IPR020846">
    <property type="entry name" value="MFS_dom"/>
</dbReference>
<dbReference type="SUPFAM" id="SSF103473">
    <property type="entry name" value="MFS general substrate transporter"/>
    <property type="match status" value="1"/>
</dbReference>
<evidence type="ECO:0000259" key="6">
    <source>
        <dbReference type="PROSITE" id="PS50850"/>
    </source>
</evidence>
<dbReference type="EMBL" id="QMEY01000004">
    <property type="protein sequence ID" value="RBQ19871.1"/>
    <property type="molecule type" value="Genomic_DNA"/>
</dbReference>
<protein>
    <submittedName>
        <fullName evidence="7">MFS transporter</fullName>
    </submittedName>
</protein>
<accession>A0A366M0Z9</accession>
<reference evidence="7 8" key="1">
    <citation type="submission" date="2018-06" db="EMBL/GenBank/DDBJ databases">
        <title>Sphaerisporangium craniellae sp. nov., isolated from a marine sponge in the South China Sea.</title>
        <authorList>
            <person name="Li L."/>
        </authorList>
    </citation>
    <scope>NUCLEOTIDE SEQUENCE [LARGE SCALE GENOMIC DNA]</scope>
    <source>
        <strain evidence="7 8">LHW63015</strain>
    </source>
</reference>
<evidence type="ECO:0000256" key="3">
    <source>
        <dbReference type="ARBA" id="ARBA00022989"/>
    </source>
</evidence>
<dbReference type="PANTHER" id="PTHR23534">
    <property type="entry name" value="MFS PERMEASE"/>
    <property type="match status" value="1"/>
</dbReference>
<feature type="transmembrane region" description="Helical" evidence="5">
    <location>
        <begin position="373"/>
        <end position="395"/>
    </location>
</feature>
<feature type="domain" description="Major facilitator superfamily (MFS) profile" evidence="6">
    <location>
        <begin position="1"/>
        <end position="405"/>
    </location>
</feature>
<keyword evidence="2 5" id="KW-0812">Transmembrane</keyword>
<gene>
    <name evidence="7" type="ORF">DP939_12590</name>
</gene>
<feature type="transmembrane region" description="Helical" evidence="5">
    <location>
        <begin position="223"/>
        <end position="245"/>
    </location>
</feature>
<dbReference type="Proteomes" id="UP000253303">
    <property type="component" value="Unassembled WGS sequence"/>
</dbReference>
<comment type="caution">
    <text evidence="7">The sequence shown here is derived from an EMBL/GenBank/DDBJ whole genome shotgun (WGS) entry which is preliminary data.</text>
</comment>
<feature type="transmembrane region" description="Helical" evidence="5">
    <location>
        <begin position="345"/>
        <end position="367"/>
    </location>
</feature>
<dbReference type="PROSITE" id="PS50850">
    <property type="entry name" value="MFS"/>
    <property type="match status" value="1"/>
</dbReference>
<keyword evidence="8" id="KW-1185">Reference proteome</keyword>
<evidence type="ECO:0000256" key="2">
    <source>
        <dbReference type="ARBA" id="ARBA00022692"/>
    </source>
</evidence>
<feature type="transmembrane region" description="Helical" evidence="5">
    <location>
        <begin position="308"/>
        <end position="333"/>
    </location>
</feature>
<feature type="transmembrane region" description="Helical" evidence="5">
    <location>
        <begin position="157"/>
        <end position="179"/>
    </location>
</feature>
<evidence type="ECO:0000313" key="7">
    <source>
        <dbReference type="EMBL" id="RBQ19871.1"/>
    </source>
</evidence>
<feature type="transmembrane region" description="Helical" evidence="5">
    <location>
        <begin position="64"/>
        <end position="82"/>
    </location>
</feature>